<protein>
    <submittedName>
        <fullName evidence="1">Uncharacterized protein</fullName>
    </submittedName>
</protein>
<name>A0A0Q0K4J9_9PSED</name>
<dbReference type="Proteomes" id="UP000050317">
    <property type="component" value="Unassembled WGS sequence"/>
</dbReference>
<evidence type="ECO:0000313" key="2">
    <source>
        <dbReference type="Proteomes" id="UP000050317"/>
    </source>
</evidence>
<accession>A0A0Q0K4J9</accession>
<proteinExistence type="predicted"/>
<sequence>MSIVNREYSAFARANKPALAALQALLESTDDPSRYSDTMLDLGRILGAQLSSVIPVSEKCLVASTAEDADFLTRGIYDCLKIKHLTKAAVFWNNHYSVAGGSIAPVVHKFLEPGYQAANVLVIAKAVISGSCVVRTNILELIEDLSVSSIYIVAPVMHSKSEQNLRDEFPEEIADKFVFIYLAVDSEKTFSGEVVPGIGGQIYGLLGMKDQPARVSYMPQLVKQLAAL</sequence>
<reference evidence="1 2" key="1">
    <citation type="submission" date="2015-09" db="EMBL/GenBank/DDBJ databases">
        <title>Genome announcement of multiple Pseudomonas syringae strains.</title>
        <authorList>
            <person name="Thakur S."/>
            <person name="Wang P.W."/>
            <person name="Gong Y."/>
            <person name="Weir B.S."/>
            <person name="Guttman D.S."/>
        </authorList>
    </citation>
    <scope>NUCLEOTIDE SEQUENCE [LARGE SCALE GENOMIC DNA]</scope>
    <source>
        <strain evidence="1 2">ICMP3963</strain>
    </source>
</reference>
<dbReference type="AlphaFoldDB" id="A0A0Q0K4J9"/>
<gene>
    <name evidence="1" type="ORF">ALO40_03907</name>
</gene>
<comment type="caution">
    <text evidence="1">The sequence shown here is derived from an EMBL/GenBank/DDBJ whole genome shotgun (WGS) entry which is preliminary data.</text>
</comment>
<dbReference type="PATRIC" id="fig|251703.9.peg.5442"/>
<dbReference type="EMBL" id="LJRR01000097">
    <property type="protein sequence ID" value="KPZ21530.1"/>
    <property type="molecule type" value="Genomic_DNA"/>
</dbReference>
<evidence type="ECO:0000313" key="1">
    <source>
        <dbReference type="EMBL" id="KPZ21530.1"/>
    </source>
</evidence>
<dbReference type="RefSeq" id="WP_044422615.1">
    <property type="nucleotide sequence ID" value="NZ_JYHK01000054.1"/>
</dbReference>
<organism evidence="1 2">
    <name type="scientific">Pseudomonas syringae pv. viburni</name>
    <dbReference type="NCBI Taxonomy" id="251703"/>
    <lineage>
        <taxon>Bacteria</taxon>
        <taxon>Pseudomonadati</taxon>
        <taxon>Pseudomonadota</taxon>
        <taxon>Gammaproteobacteria</taxon>
        <taxon>Pseudomonadales</taxon>
        <taxon>Pseudomonadaceae</taxon>
        <taxon>Pseudomonas</taxon>
    </lineage>
</organism>